<gene>
    <name evidence="4" type="ORF">COS58_01195</name>
</gene>
<dbReference type="Gene3D" id="3.20.20.70">
    <property type="entry name" value="Aldolase class I"/>
    <property type="match status" value="1"/>
</dbReference>
<proteinExistence type="inferred from homology"/>
<comment type="subunit">
    <text evidence="3">Homodimer.</text>
</comment>
<dbReference type="EC" id="5.3.1.1" evidence="3"/>
<comment type="caution">
    <text evidence="4">The sequence shown here is derived from an EMBL/GenBank/DDBJ whole genome shotgun (WGS) entry which is preliminary data.</text>
</comment>
<evidence type="ECO:0000256" key="3">
    <source>
        <dbReference type="RuleBase" id="RU363013"/>
    </source>
</evidence>
<keyword evidence="3" id="KW-0963">Cytoplasm</keyword>
<dbReference type="PANTHER" id="PTHR21139:SF42">
    <property type="entry name" value="TRIOSEPHOSPHATE ISOMERASE"/>
    <property type="match status" value="1"/>
</dbReference>
<dbReference type="EMBL" id="PEVG01000014">
    <property type="protein sequence ID" value="PIU99647.1"/>
    <property type="molecule type" value="Genomic_DNA"/>
</dbReference>
<evidence type="ECO:0000313" key="4">
    <source>
        <dbReference type="EMBL" id="PIU99647.1"/>
    </source>
</evidence>
<dbReference type="GO" id="GO:0019563">
    <property type="term" value="P:glycerol catabolic process"/>
    <property type="evidence" value="ECO:0007669"/>
    <property type="project" value="TreeGrafter"/>
</dbReference>
<reference evidence="5" key="1">
    <citation type="submission" date="2017-09" db="EMBL/GenBank/DDBJ databases">
        <title>Depth-based differentiation of microbial function through sediment-hosted aquifers and enrichment of novel symbionts in the deep terrestrial subsurface.</title>
        <authorList>
            <person name="Probst A.J."/>
            <person name="Ladd B."/>
            <person name="Jarett J.K."/>
            <person name="Geller-Mcgrath D.E."/>
            <person name="Sieber C.M.K."/>
            <person name="Emerson J.B."/>
            <person name="Anantharaman K."/>
            <person name="Thomas B.C."/>
            <person name="Malmstrom R."/>
            <person name="Stieglmeier M."/>
            <person name="Klingl A."/>
            <person name="Woyke T."/>
            <person name="Ryan C.M."/>
            <person name="Banfield J.F."/>
        </authorList>
    </citation>
    <scope>NUCLEOTIDE SEQUENCE [LARGE SCALE GENOMIC DNA]</scope>
</reference>
<dbReference type="UniPathway" id="UPA00138"/>
<dbReference type="InterPro" id="IPR013785">
    <property type="entry name" value="Aldolase_TIM"/>
</dbReference>
<dbReference type="NCBIfam" id="TIGR00419">
    <property type="entry name" value="tim"/>
    <property type="match status" value="1"/>
</dbReference>
<evidence type="ECO:0000313" key="5">
    <source>
        <dbReference type="Proteomes" id="UP000228561"/>
    </source>
</evidence>
<evidence type="ECO:0000256" key="2">
    <source>
        <dbReference type="ARBA" id="ARBA00023235"/>
    </source>
</evidence>
<dbReference type="CDD" id="cd00311">
    <property type="entry name" value="TIM"/>
    <property type="match status" value="1"/>
</dbReference>
<comment type="catalytic activity">
    <reaction evidence="3">
        <text>D-glyceraldehyde 3-phosphate = dihydroxyacetone phosphate</text>
        <dbReference type="Rhea" id="RHEA:18585"/>
        <dbReference type="ChEBI" id="CHEBI:57642"/>
        <dbReference type="ChEBI" id="CHEBI:59776"/>
        <dbReference type="EC" id="5.3.1.1"/>
    </reaction>
</comment>
<dbReference type="PROSITE" id="PS51440">
    <property type="entry name" value="TIM_2"/>
    <property type="match status" value="1"/>
</dbReference>
<accession>A0A2M7B944</accession>
<dbReference type="GO" id="GO:0006096">
    <property type="term" value="P:glycolytic process"/>
    <property type="evidence" value="ECO:0007669"/>
    <property type="project" value="UniProtKB-UniRule"/>
</dbReference>
<dbReference type="GO" id="GO:0046166">
    <property type="term" value="P:glyceraldehyde-3-phosphate biosynthetic process"/>
    <property type="evidence" value="ECO:0007669"/>
    <property type="project" value="TreeGrafter"/>
</dbReference>
<dbReference type="GO" id="GO:0005829">
    <property type="term" value="C:cytosol"/>
    <property type="evidence" value="ECO:0007669"/>
    <property type="project" value="TreeGrafter"/>
</dbReference>
<keyword evidence="3" id="KW-0312">Gluconeogenesis</keyword>
<dbReference type="GO" id="GO:0004807">
    <property type="term" value="F:triose-phosphate isomerase activity"/>
    <property type="evidence" value="ECO:0007669"/>
    <property type="project" value="UniProtKB-UniRule"/>
</dbReference>
<dbReference type="InterPro" id="IPR035990">
    <property type="entry name" value="TIM_sf"/>
</dbReference>
<dbReference type="SUPFAM" id="SSF51351">
    <property type="entry name" value="Triosephosphate isomerase (TIM)"/>
    <property type="match status" value="1"/>
</dbReference>
<comment type="pathway">
    <text evidence="3">Carbohydrate degradation; glycolysis; D-glyceraldehyde 3-phosphate from glycerone phosphate: step 1/1.</text>
</comment>
<dbReference type="UniPathway" id="UPA00109">
    <property type="reaction ID" value="UER00189"/>
</dbReference>
<dbReference type="Pfam" id="PF00121">
    <property type="entry name" value="TIM"/>
    <property type="match status" value="1"/>
</dbReference>
<keyword evidence="3" id="KW-0324">Glycolysis</keyword>
<comment type="subcellular location">
    <subcellularLocation>
        <location evidence="3">Cytoplasm</location>
    </subcellularLocation>
</comment>
<protein>
    <recommendedName>
        <fullName evidence="3">Triosephosphate isomerase</fullName>
        <ecNumber evidence="3">5.3.1.1</ecNumber>
    </recommendedName>
</protein>
<comment type="similarity">
    <text evidence="1 3">Belongs to the triosephosphate isomerase family.</text>
</comment>
<evidence type="ECO:0000256" key="1">
    <source>
        <dbReference type="ARBA" id="ARBA00007422"/>
    </source>
</evidence>
<sequence>MKKYLIIANWKMTPNSSKEATELLSATASAAKKIRNVKVVVCPPFVYLRLFSKNSKVGLGGQDVFWEEAGSYTGEISAKMLKSVGVQYVIIGHSERRRLGETNEMINRKIKQAFKYGLKVIFCVGEFERDESENYLQFVKEEVIKGLEQISAKLFKNLIVAYEPIWAISSAKKFGKGFFHPDTPENAFQMSTYIKRVIVSAFSKNAGSVPILYGGSVDAKNAADFLVKGNVDGLLVGRTSWNAKEFGELLKNVNKI</sequence>
<organism evidence="4 5">
    <name type="scientific">Candidatus Tagabacteria bacterium CG03_land_8_20_14_0_80_41_22</name>
    <dbReference type="NCBI Taxonomy" id="1975020"/>
    <lineage>
        <taxon>Bacteria</taxon>
        <taxon>Candidatus Tagaibacteriota</taxon>
    </lineage>
</organism>
<dbReference type="AlphaFoldDB" id="A0A2M7B944"/>
<dbReference type="InterPro" id="IPR000652">
    <property type="entry name" value="Triosephosphate_isomerase"/>
</dbReference>
<dbReference type="GO" id="GO:0006094">
    <property type="term" value="P:gluconeogenesis"/>
    <property type="evidence" value="ECO:0007669"/>
    <property type="project" value="UniProtKB-UniPathway"/>
</dbReference>
<dbReference type="Proteomes" id="UP000228561">
    <property type="component" value="Unassembled WGS sequence"/>
</dbReference>
<name>A0A2M7B944_9BACT</name>
<dbReference type="PANTHER" id="PTHR21139">
    <property type="entry name" value="TRIOSEPHOSPHATE ISOMERASE"/>
    <property type="match status" value="1"/>
</dbReference>
<comment type="pathway">
    <text evidence="3">Carbohydrate biosynthesis; gluconeogenesis.</text>
</comment>
<keyword evidence="2 3" id="KW-0413">Isomerase</keyword>